<evidence type="ECO:0000256" key="10">
    <source>
        <dbReference type="HAMAP-Rule" id="MF_00121"/>
    </source>
</evidence>
<dbReference type="PANTHER" id="PTHR11659:SF0">
    <property type="entry name" value="GLUTAMYL-TRNA(GLN) AMIDOTRANSFERASE SUBUNIT B, MITOCHONDRIAL"/>
    <property type="match status" value="1"/>
</dbReference>
<reference evidence="12 13" key="1">
    <citation type="journal article" date="2016" name="Nat. Commun.">
        <title>Thousands of microbial genomes shed light on interconnected biogeochemical processes in an aquifer system.</title>
        <authorList>
            <person name="Anantharaman K."/>
            <person name="Brown C.T."/>
            <person name="Hug L.A."/>
            <person name="Sharon I."/>
            <person name="Castelle C.J."/>
            <person name="Probst A.J."/>
            <person name="Thomas B.C."/>
            <person name="Singh A."/>
            <person name="Wilkins M.J."/>
            <person name="Karaoz U."/>
            <person name="Brodie E.L."/>
            <person name="Williams K.H."/>
            <person name="Hubbard S.S."/>
            <person name="Banfield J.F."/>
        </authorList>
    </citation>
    <scope>NUCLEOTIDE SEQUENCE [LARGE SCALE GENOMIC DNA]</scope>
</reference>
<comment type="catalytic activity">
    <reaction evidence="9 10">
        <text>L-glutamyl-tRNA(Gln) + L-glutamine + ATP + H2O = L-glutaminyl-tRNA(Gln) + L-glutamate + ADP + phosphate + H(+)</text>
        <dbReference type="Rhea" id="RHEA:17521"/>
        <dbReference type="Rhea" id="RHEA-COMP:9681"/>
        <dbReference type="Rhea" id="RHEA-COMP:9684"/>
        <dbReference type="ChEBI" id="CHEBI:15377"/>
        <dbReference type="ChEBI" id="CHEBI:15378"/>
        <dbReference type="ChEBI" id="CHEBI:29985"/>
        <dbReference type="ChEBI" id="CHEBI:30616"/>
        <dbReference type="ChEBI" id="CHEBI:43474"/>
        <dbReference type="ChEBI" id="CHEBI:58359"/>
        <dbReference type="ChEBI" id="CHEBI:78520"/>
        <dbReference type="ChEBI" id="CHEBI:78521"/>
        <dbReference type="ChEBI" id="CHEBI:456216"/>
    </reaction>
</comment>
<evidence type="ECO:0000256" key="6">
    <source>
        <dbReference type="ARBA" id="ARBA00022917"/>
    </source>
</evidence>
<dbReference type="InterPro" id="IPR014746">
    <property type="entry name" value="Gln_synth/guanido_kin_cat_dom"/>
</dbReference>
<dbReference type="PROSITE" id="PS01234">
    <property type="entry name" value="GATB"/>
    <property type="match status" value="1"/>
</dbReference>
<evidence type="ECO:0000256" key="5">
    <source>
        <dbReference type="ARBA" id="ARBA00022840"/>
    </source>
</evidence>
<dbReference type="InterPro" id="IPR017959">
    <property type="entry name" value="Asn/Gln-tRNA_amidoTrfase_suB/E"/>
</dbReference>
<dbReference type="GO" id="GO:0006412">
    <property type="term" value="P:translation"/>
    <property type="evidence" value="ECO:0007669"/>
    <property type="project" value="UniProtKB-UniRule"/>
</dbReference>
<accession>A0A1G1VCQ7</accession>
<keyword evidence="3 10" id="KW-0436">Ligase</keyword>
<dbReference type="Proteomes" id="UP000178659">
    <property type="component" value="Unassembled WGS sequence"/>
</dbReference>
<evidence type="ECO:0000259" key="11">
    <source>
        <dbReference type="SMART" id="SM00845"/>
    </source>
</evidence>
<comment type="catalytic activity">
    <reaction evidence="8 10">
        <text>L-aspartyl-tRNA(Asn) + L-glutamine + ATP + H2O = L-asparaginyl-tRNA(Asn) + L-glutamate + ADP + phosphate + 2 H(+)</text>
        <dbReference type="Rhea" id="RHEA:14513"/>
        <dbReference type="Rhea" id="RHEA-COMP:9674"/>
        <dbReference type="Rhea" id="RHEA-COMP:9677"/>
        <dbReference type="ChEBI" id="CHEBI:15377"/>
        <dbReference type="ChEBI" id="CHEBI:15378"/>
        <dbReference type="ChEBI" id="CHEBI:29985"/>
        <dbReference type="ChEBI" id="CHEBI:30616"/>
        <dbReference type="ChEBI" id="CHEBI:43474"/>
        <dbReference type="ChEBI" id="CHEBI:58359"/>
        <dbReference type="ChEBI" id="CHEBI:78515"/>
        <dbReference type="ChEBI" id="CHEBI:78516"/>
        <dbReference type="ChEBI" id="CHEBI:456216"/>
    </reaction>
</comment>
<keyword evidence="5 10" id="KW-0067">ATP-binding</keyword>
<dbReference type="InterPro" id="IPR004413">
    <property type="entry name" value="GatB"/>
</dbReference>
<evidence type="ECO:0000256" key="4">
    <source>
        <dbReference type="ARBA" id="ARBA00022741"/>
    </source>
</evidence>
<comment type="function">
    <text evidence="7 10">Allows the formation of correctly charged Asn-tRNA(Asn) or Gln-tRNA(Gln) through the transamidation of misacylated Asp-tRNA(Asn) or Glu-tRNA(Gln) in organisms which lack either or both of asparaginyl-tRNA or glutaminyl-tRNA synthetases. The reaction takes place in the presence of glutamine and ATP through an activated phospho-Asp-tRNA(Asn) or phospho-Glu-tRNA(Gln).</text>
</comment>
<gene>
    <name evidence="10" type="primary">gatB</name>
    <name evidence="12" type="ORF">A3A77_01445</name>
</gene>
<dbReference type="Gene3D" id="1.10.150.380">
    <property type="entry name" value="GatB domain, N-terminal subdomain"/>
    <property type="match status" value="1"/>
</dbReference>
<comment type="subunit">
    <text evidence="2 10">Heterotrimer of A, B and C subunits.</text>
</comment>
<sequence>MKYQPIIGMEVHIELRTKTKMFCACPGFHFGTKPNTQTCPVCLGLPGALPVPNAQAVEWTQFLGTAFGCTLAKFSRFDRKNYFYPDLPKGYQISQYEYPLATYGSWTNGEGKKIGIRRIHLEEDTGKLSHTTINGERVTLVDFNRSGVPLAELVTEPDFSSSAEAKEFVQALQQIVRYLEISDADMEKGSMRLEANISVRVGQTTNDIRQKLPDYRVEVKNINSFRFLESAINYEIERQSEALERGEKLVQETRGYNEVKGITFSQRQKEEAHDYRYFPEPDIPSFEFSDEILKEIKSKLPELPESKRKRFETEYKISPSYSKILTETRELADFFEEAIKVGSVHGISPAKLANTLVNKKPNISKMLPAELIKLIKNAEEKGQISDEELEKVSLQSIEENSDVVESYKNGKESVLQFLVGQVMRKTKGRADPTKTAELLKKLLS</sequence>
<dbReference type="Pfam" id="PF02934">
    <property type="entry name" value="GatB_N"/>
    <property type="match status" value="1"/>
</dbReference>
<dbReference type="SMART" id="SM00845">
    <property type="entry name" value="GatB_Yqey"/>
    <property type="match status" value="1"/>
</dbReference>
<dbReference type="HAMAP" id="MF_00121">
    <property type="entry name" value="GatB"/>
    <property type="match status" value="1"/>
</dbReference>
<dbReference type="InterPro" id="IPR018027">
    <property type="entry name" value="Asn/Gln_amidotransferase"/>
</dbReference>
<name>A0A1G1VCQ7_9BACT</name>
<dbReference type="GO" id="GO:0005524">
    <property type="term" value="F:ATP binding"/>
    <property type="evidence" value="ECO:0007669"/>
    <property type="project" value="UniProtKB-KW"/>
</dbReference>
<dbReference type="Pfam" id="PF02637">
    <property type="entry name" value="GatB_Yqey"/>
    <property type="match status" value="1"/>
</dbReference>
<protein>
    <recommendedName>
        <fullName evidence="10">Aspartyl/glutamyl-tRNA(Asn/Gln) amidotransferase subunit B</fullName>
        <shortName evidence="10">Asp/Glu-ADT subunit B</shortName>
        <ecNumber evidence="10">6.3.5.-</ecNumber>
    </recommendedName>
</protein>
<evidence type="ECO:0000256" key="1">
    <source>
        <dbReference type="ARBA" id="ARBA00005306"/>
    </source>
</evidence>
<comment type="caution">
    <text evidence="12">The sequence shown here is derived from an EMBL/GenBank/DDBJ whole genome shotgun (WGS) entry which is preliminary data.</text>
</comment>
<dbReference type="EC" id="6.3.5.-" evidence="10"/>
<dbReference type="NCBIfam" id="NF004012">
    <property type="entry name" value="PRK05477.1-2"/>
    <property type="match status" value="1"/>
</dbReference>
<dbReference type="Gene3D" id="1.10.10.410">
    <property type="match status" value="1"/>
</dbReference>
<evidence type="ECO:0000313" key="13">
    <source>
        <dbReference type="Proteomes" id="UP000178659"/>
    </source>
</evidence>
<feature type="domain" description="Asn/Gln amidotransferase" evidence="11">
    <location>
        <begin position="333"/>
        <end position="443"/>
    </location>
</feature>
<dbReference type="GO" id="GO:0050566">
    <property type="term" value="F:asparaginyl-tRNA synthase (glutamine-hydrolyzing) activity"/>
    <property type="evidence" value="ECO:0007669"/>
    <property type="project" value="RHEA"/>
</dbReference>
<comment type="similarity">
    <text evidence="1 10">Belongs to the GatB/GatE family. GatB subfamily.</text>
</comment>
<proteinExistence type="inferred from homology"/>
<dbReference type="SUPFAM" id="SSF55931">
    <property type="entry name" value="Glutamine synthetase/guanido kinase"/>
    <property type="match status" value="1"/>
</dbReference>
<dbReference type="InterPro" id="IPR023168">
    <property type="entry name" value="GatB_Yqey_C_2"/>
</dbReference>
<dbReference type="NCBIfam" id="TIGR00133">
    <property type="entry name" value="gatB"/>
    <property type="match status" value="1"/>
</dbReference>
<evidence type="ECO:0000256" key="7">
    <source>
        <dbReference type="ARBA" id="ARBA00024799"/>
    </source>
</evidence>
<dbReference type="GO" id="GO:0070681">
    <property type="term" value="P:glutaminyl-tRNAGln biosynthesis via transamidation"/>
    <property type="evidence" value="ECO:0007669"/>
    <property type="project" value="TreeGrafter"/>
</dbReference>
<dbReference type="FunFam" id="1.10.10.410:FF:000001">
    <property type="entry name" value="Aspartyl/glutamyl-tRNA(Asn/Gln) amidotransferase subunit B"/>
    <property type="match status" value="1"/>
</dbReference>
<dbReference type="SUPFAM" id="SSF89095">
    <property type="entry name" value="GatB/YqeY motif"/>
    <property type="match status" value="2"/>
</dbReference>
<dbReference type="EMBL" id="MHCC01000018">
    <property type="protein sequence ID" value="OGY13220.1"/>
    <property type="molecule type" value="Genomic_DNA"/>
</dbReference>
<dbReference type="InterPro" id="IPR003789">
    <property type="entry name" value="Asn/Gln_tRNA_amidoTrase-B-like"/>
</dbReference>
<keyword evidence="6 10" id="KW-0648">Protein biosynthesis</keyword>
<organism evidence="12 13">
    <name type="scientific">Candidatus Blackburnbacteria bacterium RIFCSPLOWO2_01_FULL_40_20</name>
    <dbReference type="NCBI Taxonomy" id="1797519"/>
    <lineage>
        <taxon>Bacteria</taxon>
        <taxon>Candidatus Blackburniibacteriota</taxon>
    </lineage>
</organism>
<dbReference type="InterPro" id="IPR006075">
    <property type="entry name" value="Asn/Gln-tRNA_Trfase_suB/E_cat"/>
</dbReference>
<evidence type="ECO:0000256" key="3">
    <source>
        <dbReference type="ARBA" id="ARBA00022598"/>
    </source>
</evidence>
<evidence type="ECO:0000256" key="9">
    <source>
        <dbReference type="ARBA" id="ARBA00047913"/>
    </source>
</evidence>
<dbReference type="InterPro" id="IPR042114">
    <property type="entry name" value="GatB_C_1"/>
</dbReference>
<dbReference type="InterPro" id="IPR017958">
    <property type="entry name" value="Gln-tRNA_amidoTrfase_suB_CS"/>
</dbReference>
<dbReference type="PANTHER" id="PTHR11659">
    <property type="entry name" value="GLUTAMYL-TRNA GLN AMIDOTRANSFERASE SUBUNIT B MITOCHONDRIAL AND PROKARYOTIC PET112-RELATED"/>
    <property type="match status" value="1"/>
</dbReference>
<dbReference type="NCBIfam" id="NF004014">
    <property type="entry name" value="PRK05477.1-4"/>
    <property type="match status" value="1"/>
</dbReference>
<keyword evidence="4 10" id="KW-0547">Nucleotide-binding</keyword>
<evidence type="ECO:0000256" key="8">
    <source>
        <dbReference type="ARBA" id="ARBA00047380"/>
    </source>
</evidence>
<evidence type="ECO:0000313" key="12">
    <source>
        <dbReference type="EMBL" id="OGY13220.1"/>
    </source>
</evidence>
<evidence type="ECO:0000256" key="2">
    <source>
        <dbReference type="ARBA" id="ARBA00011123"/>
    </source>
</evidence>
<dbReference type="GO" id="GO:0050567">
    <property type="term" value="F:glutaminyl-tRNA synthase (glutamine-hydrolyzing) activity"/>
    <property type="evidence" value="ECO:0007669"/>
    <property type="project" value="UniProtKB-UniRule"/>
</dbReference>
<dbReference type="AlphaFoldDB" id="A0A1G1VCQ7"/>